<name>A0A402AQJ2_9CHLR</name>
<protein>
    <submittedName>
        <fullName evidence="1">Uncharacterized protein</fullName>
    </submittedName>
</protein>
<proteinExistence type="predicted"/>
<sequence>MGSSCSYLREGMVLARQTGNHYMLAADLLAFGCVLGRMHGPSYTAHICSAAEALYESLNSTVPAAYRSIYDANRSRMQSQVEKATWEIWWAEGKALTLDETCTLATSASEMMYRQ</sequence>
<dbReference type="RefSeq" id="WP_126552920.1">
    <property type="nucleotide sequence ID" value="NZ_BIFS01000001.1"/>
</dbReference>
<comment type="caution">
    <text evidence="1">The sequence shown here is derived from an EMBL/GenBank/DDBJ whole genome shotgun (WGS) entry which is preliminary data.</text>
</comment>
<evidence type="ECO:0000313" key="1">
    <source>
        <dbReference type="EMBL" id="GCE21324.1"/>
    </source>
</evidence>
<dbReference type="AlphaFoldDB" id="A0A402AQJ2"/>
<accession>A0A402AQJ2</accession>
<evidence type="ECO:0000313" key="2">
    <source>
        <dbReference type="Proteomes" id="UP000287188"/>
    </source>
</evidence>
<gene>
    <name evidence="1" type="ORF">KDK_51240</name>
</gene>
<organism evidence="1 2">
    <name type="scientific">Dictyobacter kobayashii</name>
    <dbReference type="NCBI Taxonomy" id="2014872"/>
    <lineage>
        <taxon>Bacteria</taxon>
        <taxon>Bacillati</taxon>
        <taxon>Chloroflexota</taxon>
        <taxon>Ktedonobacteria</taxon>
        <taxon>Ktedonobacterales</taxon>
        <taxon>Dictyobacteraceae</taxon>
        <taxon>Dictyobacter</taxon>
    </lineage>
</organism>
<reference evidence="2" key="1">
    <citation type="submission" date="2018-12" db="EMBL/GenBank/DDBJ databases">
        <title>Tengunoibacter tsumagoiensis gen. nov., sp. nov., Dictyobacter kobayashii sp. nov., D. alpinus sp. nov., and D. joshuensis sp. nov. and description of Dictyobacteraceae fam. nov. within the order Ktedonobacterales isolated from Tengu-no-mugimeshi.</title>
        <authorList>
            <person name="Wang C.M."/>
            <person name="Zheng Y."/>
            <person name="Sakai Y."/>
            <person name="Toyoda A."/>
            <person name="Minakuchi Y."/>
            <person name="Abe K."/>
            <person name="Yokota A."/>
            <person name="Yabe S."/>
        </authorList>
    </citation>
    <scope>NUCLEOTIDE SEQUENCE [LARGE SCALE GENOMIC DNA]</scope>
    <source>
        <strain evidence="2">Uno11</strain>
    </source>
</reference>
<keyword evidence="2" id="KW-1185">Reference proteome</keyword>
<dbReference type="Proteomes" id="UP000287188">
    <property type="component" value="Unassembled WGS sequence"/>
</dbReference>
<dbReference type="EMBL" id="BIFS01000001">
    <property type="protein sequence ID" value="GCE21324.1"/>
    <property type="molecule type" value="Genomic_DNA"/>
</dbReference>